<dbReference type="InterPro" id="IPR050467">
    <property type="entry name" value="LRFN"/>
</dbReference>
<evidence type="ECO:0000259" key="11">
    <source>
        <dbReference type="PROSITE" id="PS50853"/>
    </source>
</evidence>
<dbReference type="SUPFAM" id="SSF52058">
    <property type="entry name" value="L domain-like"/>
    <property type="match status" value="1"/>
</dbReference>
<dbReference type="SMART" id="SM00409">
    <property type="entry name" value="IG"/>
    <property type="match status" value="1"/>
</dbReference>
<dbReference type="GeneID" id="136994952"/>
<sequence length="690" mass="71539">MAKLLVSLVVLGAVTRSQPQPQGRCPGRCICPAAAPNPTLLCAKTGLLFVPPAIDRRTVELRLTDNFIAAVRRPDFANMTSLVHLTLSRNTISHVAPGAFADLRALRALHMDGNRLLALGSAQLRGLASLRRLILANNQLGRIEAAAFDAFVATVEDLDLSYNNLASVPWDAIGAMASLNTLTLDHNLLERVAPGALARLPKLARLDVTANRLRTLPEPGGPRPPPAPRLSLALGGNPLHCNCELLWLRRRAPAAGAGGLETCASPPRLADRPLWAVPEEEFVCQAPLITRARASAGAVLQGQAVSVGCSAAGDPPPALRWLAPDGRPVRNGTRRALRPDGTLELRAATLGDHGAFTCVASNAAGEAAAPVALAVLPLPLPAARPPPPPAASPSDMARARAAAPRAAANESRAAERRIVAAELTASSARIRWPAQRHVPGIRMYQIQYNSSLDDSLVYRMIPSSSKTFVVTDLAAGREYDLCVLAVYEDGVTALPAARAVGCVRFATAAGGPRCPAARPHFLGGTIIIVIGGAIAASVLVFILILTVRYKAAGARRRPPAAAVHSVCSQTNGAQPAGAKRPGDLEAGPGGEEEPVAGAAPAPEPPGAAAAAAAVGAAAAGAGAARQRHSFDGTRGLFPSHSYPRRARTRLHASASRLDAAANAAAAAAATTPAPRRPAFGSTEWMLESTV</sequence>
<evidence type="ECO:0000259" key="10">
    <source>
        <dbReference type="PROSITE" id="PS50835"/>
    </source>
</evidence>
<evidence type="ECO:0000256" key="2">
    <source>
        <dbReference type="ARBA" id="ARBA00022729"/>
    </source>
</evidence>
<dbReference type="Pfam" id="PF00041">
    <property type="entry name" value="fn3"/>
    <property type="match status" value="1"/>
</dbReference>
<keyword evidence="1" id="KW-0433">Leucine-rich repeat</keyword>
<dbReference type="InterPro" id="IPR000483">
    <property type="entry name" value="Cys-rich_flank_reg_C"/>
</dbReference>
<dbReference type="Proteomes" id="UP001652627">
    <property type="component" value="Chromosome 35"/>
</dbReference>
<proteinExistence type="predicted"/>
<dbReference type="Pfam" id="PF07679">
    <property type="entry name" value="I-set"/>
    <property type="match status" value="1"/>
</dbReference>
<dbReference type="InterPro" id="IPR007110">
    <property type="entry name" value="Ig-like_dom"/>
</dbReference>
<dbReference type="SMART" id="SM00369">
    <property type="entry name" value="LRR_TYP"/>
    <property type="match status" value="6"/>
</dbReference>
<evidence type="ECO:0000256" key="4">
    <source>
        <dbReference type="ARBA" id="ARBA00023157"/>
    </source>
</evidence>
<keyword evidence="8" id="KW-0812">Transmembrane</keyword>
<feature type="chain" id="PRO_5047512325" evidence="9">
    <location>
        <begin position="20"/>
        <end position="690"/>
    </location>
</feature>
<name>A0ABM4FZX4_9AVES</name>
<dbReference type="SMART" id="SM00060">
    <property type="entry name" value="FN3"/>
    <property type="match status" value="1"/>
</dbReference>
<reference evidence="13" key="1">
    <citation type="submission" date="2025-08" db="UniProtKB">
        <authorList>
            <consortium name="RefSeq"/>
        </authorList>
    </citation>
    <scope>IDENTIFICATION</scope>
    <source>
        <tissue evidence="13">Blood</tissue>
    </source>
</reference>
<dbReference type="CDD" id="cd00063">
    <property type="entry name" value="FN3"/>
    <property type="match status" value="1"/>
</dbReference>
<feature type="region of interest" description="Disordered" evidence="7">
    <location>
        <begin position="668"/>
        <end position="690"/>
    </location>
</feature>
<dbReference type="Gene3D" id="2.60.40.10">
    <property type="entry name" value="Immunoglobulins"/>
    <property type="match status" value="2"/>
</dbReference>
<keyword evidence="8" id="KW-1133">Transmembrane helix</keyword>
<feature type="transmembrane region" description="Helical" evidence="8">
    <location>
        <begin position="521"/>
        <end position="547"/>
    </location>
</feature>
<evidence type="ECO:0000256" key="1">
    <source>
        <dbReference type="ARBA" id="ARBA00022614"/>
    </source>
</evidence>
<dbReference type="Gene3D" id="3.80.10.10">
    <property type="entry name" value="Ribonuclease Inhibitor"/>
    <property type="match status" value="2"/>
</dbReference>
<evidence type="ECO:0000256" key="7">
    <source>
        <dbReference type="SAM" id="MobiDB-lite"/>
    </source>
</evidence>
<dbReference type="InterPro" id="IPR003961">
    <property type="entry name" value="FN3_dom"/>
</dbReference>
<keyword evidence="4" id="KW-1015">Disulfide bond</keyword>
<feature type="domain" description="Ig-like" evidence="10">
    <location>
        <begin position="287"/>
        <end position="374"/>
    </location>
</feature>
<dbReference type="PROSITE" id="PS50853">
    <property type="entry name" value="FN3"/>
    <property type="match status" value="1"/>
</dbReference>
<dbReference type="InterPro" id="IPR032675">
    <property type="entry name" value="LRR_dom_sf"/>
</dbReference>
<evidence type="ECO:0000313" key="12">
    <source>
        <dbReference type="Proteomes" id="UP001652627"/>
    </source>
</evidence>
<dbReference type="InterPro" id="IPR036179">
    <property type="entry name" value="Ig-like_dom_sf"/>
</dbReference>
<dbReference type="InterPro" id="IPR003598">
    <property type="entry name" value="Ig_sub2"/>
</dbReference>
<keyword evidence="8" id="KW-0472">Membrane</keyword>
<dbReference type="InterPro" id="IPR013098">
    <property type="entry name" value="Ig_I-set"/>
</dbReference>
<evidence type="ECO:0000256" key="8">
    <source>
        <dbReference type="SAM" id="Phobius"/>
    </source>
</evidence>
<dbReference type="SMART" id="SM00082">
    <property type="entry name" value="LRRCT"/>
    <property type="match status" value="1"/>
</dbReference>
<feature type="compositionally biased region" description="Low complexity" evidence="7">
    <location>
        <begin position="595"/>
        <end position="606"/>
    </location>
</feature>
<feature type="compositionally biased region" description="Low complexity" evidence="7">
    <location>
        <begin position="392"/>
        <end position="409"/>
    </location>
</feature>
<evidence type="ECO:0000256" key="5">
    <source>
        <dbReference type="ARBA" id="ARBA00023180"/>
    </source>
</evidence>
<dbReference type="PANTHER" id="PTHR45842">
    <property type="entry name" value="SYNAPTIC ADHESION-LIKE MOLECULE SALM"/>
    <property type="match status" value="1"/>
</dbReference>
<protein>
    <submittedName>
        <fullName evidence="13">LOW QUALITY PROTEIN: leucine-rich repeat and fibronectin type III domain-containing protein 1</fullName>
    </submittedName>
</protein>
<dbReference type="SMART" id="SM00408">
    <property type="entry name" value="IGc2"/>
    <property type="match status" value="1"/>
</dbReference>
<feature type="region of interest" description="Disordered" evidence="7">
    <location>
        <begin position="625"/>
        <end position="644"/>
    </location>
</feature>
<evidence type="ECO:0000256" key="3">
    <source>
        <dbReference type="ARBA" id="ARBA00022737"/>
    </source>
</evidence>
<feature type="compositionally biased region" description="Low complexity" evidence="7">
    <location>
        <begin position="668"/>
        <end position="678"/>
    </location>
</feature>
<keyword evidence="2 9" id="KW-0732">Signal</keyword>
<gene>
    <name evidence="13" type="primary">LRFN1</name>
</gene>
<dbReference type="InterPro" id="IPR003599">
    <property type="entry name" value="Ig_sub"/>
</dbReference>
<evidence type="ECO:0000256" key="9">
    <source>
        <dbReference type="SAM" id="SignalP"/>
    </source>
</evidence>
<dbReference type="Pfam" id="PF01463">
    <property type="entry name" value="LRRCT"/>
    <property type="match status" value="1"/>
</dbReference>
<evidence type="ECO:0000256" key="6">
    <source>
        <dbReference type="ARBA" id="ARBA00023319"/>
    </source>
</evidence>
<accession>A0ABM4FZX4</accession>
<feature type="domain" description="Fibronectin type-III" evidence="11">
    <location>
        <begin position="414"/>
        <end position="510"/>
    </location>
</feature>
<evidence type="ECO:0000313" key="13">
    <source>
        <dbReference type="RefSeq" id="XP_067170492.1"/>
    </source>
</evidence>
<dbReference type="InterPro" id="IPR036116">
    <property type="entry name" value="FN3_sf"/>
</dbReference>
<dbReference type="SUPFAM" id="SSF48726">
    <property type="entry name" value="Immunoglobulin"/>
    <property type="match status" value="1"/>
</dbReference>
<dbReference type="SUPFAM" id="SSF49265">
    <property type="entry name" value="Fibronectin type III"/>
    <property type="match status" value="1"/>
</dbReference>
<dbReference type="InterPro" id="IPR001611">
    <property type="entry name" value="Leu-rich_rpt"/>
</dbReference>
<organism evidence="12 13">
    <name type="scientific">Apteryx mantelli</name>
    <name type="common">North Island brown kiwi</name>
    <dbReference type="NCBI Taxonomy" id="2696672"/>
    <lineage>
        <taxon>Eukaryota</taxon>
        <taxon>Metazoa</taxon>
        <taxon>Chordata</taxon>
        <taxon>Craniata</taxon>
        <taxon>Vertebrata</taxon>
        <taxon>Euteleostomi</taxon>
        <taxon>Archelosauria</taxon>
        <taxon>Archosauria</taxon>
        <taxon>Dinosauria</taxon>
        <taxon>Saurischia</taxon>
        <taxon>Theropoda</taxon>
        <taxon>Coelurosauria</taxon>
        <taxon>Aves</taxon>
        <taxon>Palaeognathae</taxon>
        <taxon>Apterygiformes</taxon>
        <taxon>Apterygidae</taxon>
        <taxon>Apteryx</taxon>
    </lineage>
</organism>
<keyword evidence="3" id="KW-0677">Repeat</keyword>
<keyword evidence="6" id="KW-0393">Immunoglobulin domain</keyword>
<dbReference type="PROSITE" id="PS50835">
    <property type="entry name" value="IG_LIKE"/>
    <property type="match status" value="1"/>
</dbReference>
<keyword evidence="5" id="KW-0325">Glycoprotein</keyword>
<dbReference type="RefSeq" id="XP_067170492.1">
    <property type="nucleotide sequence ID" value="XM_067314391.1"/>
</dbReference>
<feature type="signal peptide" evidence="9">
    <location>
        <begin position="1"/>
        <end position="19"/>
    </location>
</feature>
<dbReference type="Pfam" id="PF13855">
    <property type="entry name" value="LRR_8"/>
    <property type="match status" value="2"/>
</dbReference>
<dbReference type="InterPro" id="IPR003591">
    <property type="entry name" value="Leu-rich_rpt_typical-subtyp"/>
</dbReference>
<dbReference type="InterPro" id="IPR013783">
    <property type="entry name" value="Ig-like_fold"/>
</dbReference>
<feature type="region of interest" description="Disordered" evidence="7">
    <location>
        <begin position="565"/>
        <end position="606"/>
    </location>
</feature>
<keyword evidence="12" id="KW-1185">Reference proteome</keyword>
<feature type="region of interest" description="Disordered" evidence="7">
    <location>
        <begin position="384"/>
        <end position="409"/>
    </location>
</feature>
<dbReference type="PANTHER" id="PTHR45842:SF7">
    <property type="entry name" value="LEUCINE-RICH REPEAT AND FIBRONECTIN TYPE III DOMAIN-CONTAINING PROTEIN 1"/>
    <property type="match status" value="1"/>
</dbReference>